<dbReference type="Pfam" id="PF13489">
    <property type="entry name" value="Methyltransf_23"/>
    <property type="match status" value="1"/>
</dbReference>
<dbReference type="AlphaFoldDB" id="T0ZZ49"/>
<feature type="non-terminal residue" evidence="1">
    <location>
        <position position="255"/>
    </location>
</feature>
<proteinExistence type="predicted"/>
<dbReference type="PANTHER" id="PTHR43861">
    <property type="entry name" value="TRANS-ACONITATE 2-METHYLTRANSFERASE-RELATED"/>
    <property type="match status" value="1"/>
</dbReference>
<dbReference type="InterPro" id="IPR029063">
    <property type="entry name" value="SAM-dependent_MTases_sf"/>
</dbReference>
<evidence type="ECO:0000313" key="1">
    <source>
        <dbReference type="EMBL" id="EQD49882.1"/>
    </source>
</evidence>
<name>T0ZZ49_9ZZZZ</name>
<dbReference type="GO" id="GO:0008168">
    <property type="term" value="F:methyltransferase activity"/>
    <property type="evidence" value="ECO:0007669"/>
    <property type="project" value="UniProtKB-KW"/>
</dbReference>
<reference evidence="1" key="2">
    <citation type="journal article" date="2014" name="ISME J.">
        <title>Microbial stratification in low pH oxic and suboxic macroscopic growths along an acid mine drainage.</title>
        <authorList>
            <person name="Mendez-Garcia C."/>
            <person name="Mesa V."/>
            <person name="Sprenger R.R."/>
            <person name="Richter M."/>
            <person name="Diez M.S."/>
            <person name="Solano J."/>
            <person name="Bargiela R."/>
            <person name="Golyshina O.V."/>
            <person name="Manteca A."/>
            <person name="Ramos J.L."/>
            <person name="Gallego J.R."/>
            <person name="Llorente I."/>
            <person name="Martins Dos Santos V.A."/>
            <person name="Jensen O.N."/>
            <person name="Pelaez A.I."/>
            <person name="Sanchez J."/>
            <person name="Ferrer M."/>
        </authorList>
    </citation>
    <scope>NUCLEOTIDE SEQUENCE</scope>
</reference>
<dbReference type="EMBL" id="AUZX01009986">
    <property type="protein sequence ID" value="EQD49882.1"/>
    <property type="molecule type" value="Genomic_DNA"/>
</dbReference>
<keyword evidence="1" id="KW-0489">Methyltransferase</keyword>
<sequence length="255" mass="28855">MGVNIKNIEKCPNCESEHRKQLFLADDIETHFPGNFPIYRCNKCKFVYLGTIPCGDEILKYYPQDYGAYNIQFNIMTKIYSKVVGLFLFKGKSTYFDIPILECDGKAVMLDIGSGAGHLSLMYLKKGWKINGVDFSSYAVDKTNKLLGGNYIRQGDAANPDFPARTFDLIVASQVLEHLENPKKVLENWKNLLKDRGTLIIAVPNFDSLGRKVFKSKWYGGLSVPRHFNHFTAKTITNMITGQGLSVTKCRKVPF</sequence>
<organism evidence="1">
    <name type="scientific">mine drainage metagenome</name>
    <dbReference type="NCBI Taxonomy" id="410659"/>
    <lineage>
        <taxon>unclassified sequences</taxon>
        <taxon>metagenomes</taxon>
        <taxon>ecological metagenomes</taxon>
    </lineage>
</organism>
<accession>T0ZZ49</accession>
<dbReference type="SUPFAM" id="SSF53335">
    <property type="entry name" value="S-adenosyl-L-methionine-dependent methyltransferases"/>
    <property type="match status" value="1"/>
</dbReference>
<dbReference type="GO" id="GO:0032259">
    <property type="term" value="P:methylation"/>
    <property type="evidence" value="ECO:0007669"/>
    <property type="project" value="UniProtKB-KW"/>
</dbReference>
<comment type="caution">
    <text evidence="1">The sequence shown here is derived from an EMBL/GenBank/DDBJ whole genome shotgun (WGS) entry which is preliminary data.</text>
</comment>
<keyword evidence="1" id="KW-0808">Transferase</keyword>
<protein>
    <submittedName>
        <fullName evidence="1">Methyltransferase type 11 domain protein</fullName>
        <ecNumber evidence="1">2.1.1.-</ecNumber>
    </submittedName>
</protein>
<dbReference type="Gene3D" id="3.40.50.150">
    <property type="entry name" value="Vaccinia Virus protein VP39"/>
    <property type="match status" value="1"/>
</dbReference>
<gene>
    <name evidence="1" type="ORF">B1A_13637</name>
</gene>
<dbReference type="EC" id="2.1.1.-" evidence="1"/>
<reference evidence="1" key="1">
    <citation type="submission" date="2013-08" db="EMBL/GenBank/DDBJ databases">
        <authorList>
            <person name="Mendez C."/>
            <person name="Richter M."/>
            <person name="Ferrer M."/>
            <person name="Sanchez J."/>
        </authorList>
    </citation>
    <scope>NUCLEOTIDE SEQUENCE</scope>
</reference>
<dbReference type="CDD" id="cd02440">
    <property type="entry name" value="AdoMet_MTases"/>
    <property type="match status" value="1"/>
</dbReference>